<reference evidence="2 4" key="1">
    <citation type="submission" date="2018-12" db="EMBL/GenBank/DDBJ databases">
        <title>Venturia inaequalis Genome Resource.</title>
        <authorList>
            <person name="Lichtner F.J."/>
        </authorList>
    </citation>
    <scope>NUCLEOTIDE SEQUENCE [LARGE SCALE GENOMIC DNA]</scope>
    <source>
        <strain evidence="2 4">120213</strain>
        <strain evidence="3 5">DMI_063113</strain>
    </source>
</reference>
<accession>A0A8H3YR58</accession>
<keyword evidence="1" id="KW-0732">Signal</keyword>
<dbReference type="Proteomes" id="UP000490939">
    <property type="component" value="Unassembled WGS sequence"/>
</dbReference>
<protein>
    <submittedName>
        <fullName evidence="2">Uncharacterized protein</fullName>
    </submittedName>
</protein>
<sequence length="136" mass="14562">MRTSILTFTGLLFSFFSTSTAQCADGRPACLSPGKVESGVVCINIGEVRGNNAPYLEAGFFSWTGTLDERCKTGAMVKREDTAGCGNLIAGRGLACSYGCYNDPNDPQNPKCCPIDGENNISDCAKAHPKPVRMRR</sequence>
<comment type="caution">
    <text evidence="2">The sequence shown here is derived from an EMBL/GenBank/DDBJ whole genome shotgun (WGS) entry which is preliminary data.</text>
</comment>
<gene>
    <name evidence="3" type="ORF">EG327_006168</name>
    <name evidence="2" type="ORF">EG328_006450</name>
</gene>
<dbReference type="OrthoDB" id="10416616at2759"/>
<evidence type="ECO:0000313" key="4">
    <source>
        <dbReference type="Proteomes" id="UP000447873"/>
    </source>
</evidence>
<proteinExistence type="predicted"/>
<evidence type="ECO:0000313" key="5">
    <source>
        <dbReference type="Proteomes" id="UP000490939"/>
    </source>
</evidence>
<feature type="chain" id="PRO_5044691028" evidence="1">
    <location>
        <begin position="22"/>
        <end position="136"/>
    </location>
</feature>
<evidence type="ECO:0000256" key="1">
    <source>
        <dbReference type="SAM" id="SignalP"/>
    </source>
</evidence>
<dbReference type="AlphaFoldDB" id="A0A8H3YR58"/>
<organism evidence="2 4">
    <name type="scientific">Venturia inaequalis</name>
    <name type="common">Apple scab fungus</name>
    <dbReference type="NCBI Taxonomy" id="5025"/>
    <lineage>
        <taxon>Eukaryota</taxon>
        <taxon>Fungi</taxon>
        <taxon>Dikarya</taxon>
        <taxon>Ascomycota</taxon>
        <taxon>Pezizomycotina</taxon>
        <taxon>Dothideomycetes</taxon>
        <taxon>Pleosporomycetidae</taxon>
        <taxon>Venturiales</taxon>
        <taxon>Venturiaceae</taxon>
        <taxon>Venturia</taxon>
    </lineage>
</organism>
<dbReference type="EMBL" id="WNWR01000036">
    <property type="protein sequence ID" value="KAE9993169.1"/>
    <property type="molecule type" value="Genomic_DNA"/>
</dbReference>
<keyword evidence="5" id="KW-1185">Reference proteome</keyword>
<name>A0A8H3YR58_VENIN</name>
<evidence type="ECO:0000313" key="2">
    <source>
        <dbReference type="EMBL" id="KAE9970194.1"/>
    </source>
</evidence>
<feature type="signal peptide" evidence="1">
    <location>
        <begin position="1"/>
        <end position="21"/>
    </location>
</feature>
<evidence type="ECO:0000313" key="3">
    <source>
        <dbReference type="EMBL" id="KAE9993169.1"/>
    </source>
</evidence>
<dbReference type="EMBL" id="WNWS01000340">
    <property type="protein sequence ID" value="KAE9970194.1"/>
    <property type="molecule type" value="Genomic_DNA"/>
</dbReference>
<dbReference type="Proteomes" id="UP000447873">
    <property type="component" value="Unassembled WGS sequence"/>
</dbReference>